<comment type="caution">
    <text evidence="2">The sequence shown here is derived from an EMBL/GenBank/DDBJ whole genome shotgun (WGS) entry which is preliminary data.</text>
</comment>
<organism evidence="2 3">
    <name type="scientific">Willisornis vidua</name>
    <name type="common">Xingu scale-backed antbird</name>
    <dbReference type="NCBI Taxonomy" id="1566151"/>
    <lineage>
        <taxon>Eukaryota</taxon>
        <taxon>Metazoa</taxon>
        <taxon>Chordata</taxon>
        <taxon>Craniata</taxon>
        <taxon>Vertebrata</taxon>
        <taxon>Euteleostomi</taxon>
        <taxon>Archelosauria</taxon>
        <taxon>Archosauria</taxon>
        <taxon>Dinosauria</taxon>
        <taxon>Saurischia</taxon>
        <taxon>Theropoda</taxon>
        <taxon>Coelurosauria</taxon>
        <taxon>Aves</taxon>
        <taxon>Neognathae</taxon>
        <taxon>Neoaves</taxon>
        <taxon>Telluraves</taxon>
        <taxon>Australaves</taxon>
        <taxon>Passeriformes</taxon>
        <taxon>Thamnophilidae</taxon>
        <taxon>Willisornis</taxon>
    </lineage>
</organism>
<gene>
    <name evidence="2" type="ORF">WISP_52712</name>
</gene>
<name>A0ABQ9DEN6_9PASS</name>
<dbReference type="Proteomes" id="UP001145742">
    <property type="component" value="Unassembled WGS sequence"/>
</dbReference>
<evidence type="ECO:0000313" key="3">
    <source>
        <dbReference type="Proteomes" id="UP001145742"/>
    </source>
</evidence>
<accession>A0ABQ9DEN6</accession>
<protein>
    <submittedName>
        <fullName evidence="2">Uncharacterized protein</fullName>
    </submittedName>
</protein>
<dbReference type="EMBL" id="WHWB01033468">
    <property type="protein sequence ID" value="KAJ7419703.1"/>
    <property type="molecule type" value="Genomic_DNA"/>
</dbReference>
<keyword evidence="3" id="KW-1185">Reference proteome</keyword>
<feature type="compositionally biased region" description="Polar residues" evidence="1">
    <location>
        <begin position="78"/>
        <end position="88"/>
    </location>
</feature>
<feature type="region of interest" description="Disordered" evidence="1">
    <location>
        <begin position="64"/>
        <end position="88"/>
    </location>
</feature>
<evidence type="ECO:0000256" key="1">
    <source>
        <dbReference type="SAM" id="MobiDB-lite"/>
    </source>
</evidence>
<proteinExistence type="predicted"/>
<evidence type="ECO:0000313" key="2">
    <source>
        <dbReference type="EMBL" id="KAJ7419703.1"/>
    </source>
</evidence>
<sequence length="164" mass="17001">MGADLLESSSAKDLGALMENKLSMSQQSALGAEKANGILGCIRKSIASRLGEVILPLYSAQSAVSSSGDSPAEGGEGNQQSQLNGQLSGETGKMFTTLMKALSASDFNTVQASRDSVQVLALTPVCPEHLLHIEKPHAKKNPSGGKAVCTVLDVGSMAAEWLQD</sequence>
<reference evidence="2" key="1">
    <citation type="submission" date="2019-10" db="EMBL/GenBank/DDBJ databases">
        <authorList>
            <person name="Soares A.E.R."/>
            <person name="Aleixo A."/>
            <person name="Schneider P."/>
            <person name="Miyaki C.Y."/>
            <person name="Schneider M.P."/>
            <person name="Mello C."/>
            <person name="Vasconcelos A.T.R."/>
        </authorList>
    </citation>
    <scope>NUCLEOTIDE SEQUENCE</scope>
    <source>
        <tissue evidence="2">Muscle</tissue>
    </source>
</reference>